<feature type="region of interest" description="Disordered" evidence="1">
    <location>
        <begin position="1165"/>
        <end position="1227"/>
    </location>
</feature>
<name>A0A7R9F2R8_9NEOP</name>
<dbReference type="InterPro" id="IPR016024">
    <property type="entry name" value="ARM-type_fold"/>
</dbReference>
<proteinExistence type="predicted"/>
<dbReference type="SUPFAM" id="SSF48371">
    <property type="entry name" value="ARM repeat"/>
    <property type="match status" value="1"/>
</dbReference>
<feature type="compositionally biased region" description="Basic and acidic residues" evidence="1">
    <location>
        <begin position="1206"/>
        <end position="1227"/>
    </location>
</feature>
<accession>A0A7R9F2R8</accession>
<evidence type="ECO:0000256" key="1">
    <source>
        <dbReference type="SAM" id="MobiDB-lite"/>
    </source>
</evidence>
<evidence type="ECO:0000313" key="2">
    <source>
        <dbReference type="EMBL" id="CAD7444769.1"/>
    </source>
</evidence>
<dbReference type="EMBL" id="OD566855">
    <property type="protein sequence ID" value="CAD7444769.1"/>
    <property type="molecule type" value="Genomic_DNA"/>
</dbReference>
<feature type="compositionally biased region" description="Acidic residues" evidence="1">
    <location>
        <begin position="1192"/>
        <end position="1205"/>
    </location>
</feature>
<gene>
    <name evidence="2" type="ORF">TBIB3V08_LOCUS7135</name>
</gene>
<sequence length="1227" mass="139842">MGVFNYLKHVDLVLENDDEDSNYFDILYSLTEMDFINHKDIHVRLWVGFCFQKLLAKLSSKTDHCDKEKLQLILEFLIDNMKGVKSSNESVYKYSVLFLERLSSAETLCACSSLPDEAVTNISCTLFYTAFQLIKVDRSLYRPAVSFPRARSAAVTSARDLYLTNAGLLQFSTYTWSCGVKLVIENNGISIFSSLLNILVRFVHQVLSLHDVTPVLDIIYVNIIKPSRKEKPFVAKFTSNLILASADILELPTQEFLQSCLVGKILPKDSLVSEGKLDLIGQLHKICPWLVATVWGQLRHILKERNSPDRPQTMMLLAKMFCKSQSNYISQHYSTWRVFLDSLLIGSETDNTLVVQFAKEFLSVQQNKCEQKQFIELCLVPLVNRGDENLVLDLMSAIVDLLQINTQLFTENTDLLEILVTVAREGNEFEQREAAMSSLGQLFSHFYQNLDDNSAPDLNKKVILPGPRTLVPVYKTKTTVCLQPPWPPYTCSYLQNEDNCLLTEERMKRLLSIWLSLESCHYDIIRDMMVSSYCLRCHMRSLMKLVVSAPRDDPRIEVLQYEVLEVLDRSKSSPSKLMEEFVTILAKNQSIRTAMETVVQVESNTTKQLISVSANVICTLKIINRAVAQMVELILFKILLFGIDVGSFTVLVLQVMKDIKEGGKISNHNPGKKELRLLYELLSWQPYLAFDENVVKFFLELLTVGDTDQITQTLKIISLLSKPPGKPLGEVYPGLTQEHLVPLLQRLAIIGTPKQAKYSIRCLTSHVKDKREHIFHPVLKDMHKVLSCRDEQYETVITAVGHWAVHLPTDLRLQQSFYKVIDTFIHTNIVKELLYSKVVPSEEPLTCTWYKDYEIPAHTRCVMAGIKTLANWMRARKNPTNVKIILTLVWLIQDNKENWKDTNMGDADQARVRLSAGCALLKICEVPALWTFFSTALLTKLVCLITDKVKQVRLGFARRLTRGLCKEPGLPNDLLAFFPLSELSPDRQVCQQMREMLRKAIVAKRLRYRRLVLIEQVAVSTDHLINSHAHLLVEHSVGAAVFLLGFHPLFFAIDSWFDLYQVQCALKQLLEELITAAPLRMDDKFYKDLFTAIHSSRNTLVPDDELANKKMWAACELGLSLLPNLQKGSGKVKTPEKFLLPVYFEPSSQTAWTDYIPTSLAKKLKSGKGGQRSATSPLEEVQPPSDMRVNVEDEESENEESEDEEKGVLQDSRHMDTNHRKLREGLT</sequence>
<reference evidence="2" key="1">
    <citation type="submission" date="2020-11" db="EMBL/GenBank/DDBJ databases">
        <authorList>
            <person name="Tran Van P."/>
        </authorList>
    </citation>
    <scope>NUCLEOTIDE SEQUENCE</scope>
</reference>
<dbReference type="Pfam" id="PF20168">
    <property type="entry name" value="PDS5"/>
    <property type="match status" value="1"/>
</dbReference>
<dbReference type="AlphaFoldDB" id="A0A7R9F2R8"/>
<organism evidence="2">
    <name type="scientific">Timema bartmani</name>
    <dbReference type="NCBI Taxonomy" id="61472"/>
    <lineage>
        <taxon>Eukaryota</taxon>
        <taxon>Metazoa</taxon>
        <taxon>Ecdysozoa</taxon>
        <taxon>Arthropoda</taxon>
        <taxon>Hexapoda</taxon>
        <taxon>Insecta</taxon>
        <taxon>Pterygota</taxon>
        <taxon>Neoptera</taxon>
        <taxon>Polyneoptera</taxon>
        <taxon>Phasmatodea</taxon>
        <taxon>Timematodea</taxon>
        <taxon>Timematoidea</taxon>
        <taxon>Timematidae</taxon>
        <taxon>Timema</taxon>
    </lineage>
</organism>
<protein>
    <submittedName>
        <fullName evidence="2">Uncharacterized protein</fullName>
    </submittedName>
</protein>